<keyword evidence="2" id="KW-1185">Reference proteome</keyword>
<proteinExistence type="predicted"/>
<accession>A0A550C1R1</accession>
<gene>
    <name evidence="1" type="ORF">BD626DRAFT_510373</name>
</gene>
<evidence type="ECO:0000313" key="1">
    <source>
        <dbReference type="EMBL" id="TRM58733.1"/>
    </source>
</evidence>
<evidence type="ECO:0000313" key="2">
    <source>
        <dbReference type="Proteomes" id="UP000320762"/>
    </source>
</evidence>
<dbReference type="AlphaFoldDB" id="A0A550C1R1"/>
<dbReference type="Proteomes" id="UP000320762">
    <property type="component" value="Unassembled WGS sequence"/>
</dbReference>
<dbReference type="OrthoDB" id="3193353at2759"/>
<protein>
    <submittedName>
        <fullName evidence="1">Uncharacterized protein</fullName>
    </submittedName>
</protein>
<dbReference type="STRING" id="97359.A0A550C1R1"/>
<dbReference type="EMBL" id="VDMD01000033">
    <property type="protein sequence ID" value="TRM58733.1"/>
    <property type="molecule type" value="Genomic_DNA"/>
</dbReference>
<sequence length="172" mass="18824">MPAVKPDGQPPVLEPLATCRWPWPIDSARLASQSTSGLTTFNGVPAIHIFSDSQASFRGPLADPRQPYAMPPQARVTIPSHVRLFSVGDIALGAHDMAVWIDNSTEDETGKRLAGALLKVPRNDEPESDVQITTFDRTPMRAAEPWVNVEVDDREGRIAVGSLGSFELYEYV</sequence>
<organism evidence="1 2">
    <name type="scientific">Schizophyllum amplum</name>
    <dbReference type="NCBI Taxonomy" id="97359"/>
    <lineage>
        <taxon>Eukaryota</taxon>
        <taxon>Fungi</taxon>
        <taxon>Dikarya</taxon>
        <taxon>Basidiomycota</taxon>
        <taxon>Agaricomycotina</taxon>
        <taxon>Agaricomycetes</taxon>
        <taxon>Agaricomycetidae</taxon>
        <taxon>Agaricales</taxon>
        <taxon>Schizophyllaceae</taxon>
        <taxon>Schizophyllum</taxon>
    </lineage>
</organism>
<comment type="caution">
    <text evidence="1">The sequence shown here is derived from an EMBL/GenBank/DDBJ whole genome shotgun (WGS) entry which is preliminary data.</text>
</comment>
<reference evidence="1 2" key="1">
    <citation type="journal article" date="2019" name="New Phytol.">
        <title>Comparative genomics reveals unique wood-decay strategies and fruiting body development in the Schizophyllaceae.</title>
        <authorList>
            <person name="Almasi E."/>
            <person name="Sahu N."/>
            <person name="Krizsan K."/>
            <person name="Balint B."/>
            <person name="Kovacs G.M."/>
            <person name="Kiss B."/>
            <person name="Cseklye J."/>
            <person name="Drula E."/>
            <person name="Henrissat B."/>
            <person name="Nagy I."/>
            <person name="Chovatia M."/>
            <person name="Adam C."/>
            <person name="LaButti K."/>
            <person name="Lipzen A."/>
            <person name="Riley R."/>
            <person name="Grigoriev I.V."/>
            <person name="Nagy L.G."/>
        </authorList>
    </citation>
    <scope>NUCLEOTIDE SEQUENCE [LARGE SCALE GENOMIC DNA]</scope>
    <source>
        <strain evidence="1 2">NL-1724</strain>
    </source>
</reference>
<name>A0A550C1R1_9AGAR</name>